<keyword evidence="2" id="KW-1185">Reference proteome</keyword>
<evidence type="ECO:0000313" key="2">
    <source>
        <dbReference type="Proteomes" id="UP000466442"/>
    </source>
</evidence>
<dbReference type="EMBL" id="WIXP02000009">
    <property type="protein sequence ID" value="KAF6204959.1"/>
    <property type="molecule type" value="Genomic_DNA"/>
</dbReference>
<evidence type="ECO:0000313" key="1">
    <source>
        <dbReference type="EMBL" id="KAF6204959.1"/>
    </source>
</evidence>
<dbReference type="Proteomes" id="UP000466442">
    <property type="component" value="Linkage Group LG9"/>
</dbReference>
<accession>A0A8S9X8U1</accession>
<reference evidence="1" key="1">
    <citation type="journal article" date="2021" name="Mol. Ecol. Resour.">
        <title>Apolygus lucorum genome provides insights into omnivorousness and mesophyll feeding.</title>
        <authorList>
            <person name="Liu Y."/>
            <person name="Liu H."/>
            <person name="Wang H."/>
            <person name="Huang T."/>
            <person name="Liu B."/>
            <person name="Yang B."/>
            <person name="Yin L."/>
            <person name="Li B."/>
            <person name="Zhang Y."/>
            <person name="Zhang S."/>
            <person name="Jiang F."/>
            <person name="Zhang X."/>
            <person name="Ren Y."/>
            <person name="Wang B."/>
            <person name="Wang S."/>
            <person name="Lu Y."/>
            <person name="Wu K."/>
            <person name="Fan W."/>
            <person name="Wang G."/>
        </authorList>
    </citation>
    <scope>NUCLEOTIDE SEQUENCE</scope>
    <source>
        <strain evidence="1">12Hb</strain>
    </source>
</reference>
<name>A0A8S9X8U1_APOLU</name>
<protein>
    <submittedName>
        <fullName evidence="1">Uncharacterized protein</fullName>
    </submittedName>
</protein>
<organism evidence="1 2">
    <name type="scientific">Apolygus lucorum</name>
    <name type="common">Small green plant bug</name>
    <name type="synonym">Lygocoris lucorum</name>
    <dbReference type="NCBI Taxonomy" id="248454"/>
    <lineage>
        <taxon>Eukaryota</taxon>
        <taxon>Metazoa</taxon>
        <taxon>Ecdysozoa</taxon>
        <taxon>Arthropoda</taxon>
        <taxon>Hexapoda</taxon>
        <taxon>Insecta</taxon>
        <taxon>Pterygota</taxon>
        <taxon>Neoptera</taxon>
        <taxon>Paraneoptera</taxon>
        <taxon>Hemiptera</taxon>
        <taxon>Heteroptera</taxon>
        <taxon>Panheteroptera</taxon>
        <taxon>Cimicomorpha</taxon>
        <taxon>Miridae</taxon>
        <taxon>Mirini</taxon>
        <taxon>Apolygus</taxon>
    </lineage>
</organism>
<comment type="caution">
    <text evidence="1">The sequence shown here is derived from an EMBL/GenBank/DDBJ whole genome shotgun (WGS) entry which is preliminary data.</text>
</comment>
<gene>
    <name evidence="1" type="ORF">GE061_019126</name>
</gene>
<sequence length="82" mass="9513">MELLRYSSGSFITITGFSSHSFAVGDLRTNSFRASQSNTLRFFKEPVLQPRRFGTRKHIWLSKLILCASYWGHHGRSPRMYS</sequence>
<proteinExistence type="predicted"/>
<dbReference type="AlphaFoldDB" id="A0A8S9X8U1"/>